<dbReference type="KEGG" id="vag:N646_0945"/>
<reference evidence="1 3" key="1">
    <citation type="journal article" date="2015" name="Genome Announc.">
        <title>Complete genome sequence of Vibrio alginolyticus ATCC 17749.</title>
        <authorList>
            <person name="Liu X.F."/>
            <person name="Cao Y."/>
            <person name="Zhang H.L."/>
            <person name="Chen Y.J."/>
            <person name="Hu C.J."/>
        </authorList>
    </citation>
    <scope>NUCLEOTIDE SEQUENCE [LARGE SCALE GENOMIC DNA]</scope>
    <source>
        <strain evidence="1">ATCC 17749</strain>
        <strain evidence="3">ATCC 17749 / DSM 2171 / NBRC 15630 / NCIMB 1903 / NCTC 12160 / XII-53</strain>
    </source>
</reference>
<dbReference type="KEGG" id="vag:N646_0879"/>
<dbReference type="EMBL" id="CP006718">
    <property type="protein sequence ID" value="AGV16778.1"/>
    <property type="molecule type" value="Genomic_DNA"/>
</dbReference>
<evidence type="ECO:0000313" key="2">
    <source>
        <dbReference type="EMBL" id="AGV16778.1"/>
    </source>
</evidence>
<sequence length="201" mass="22807">MFEKLIVVILGGLVGFLLTILKESVAAKKSKAAETYYLAIIVTSSIEQFIVGCREVVTDDGTEDQNGYTYYHSKTPSFIPLELEVDWKILPQDLLYDLLNLPQLVHEANSYISAVSDYAATPPDFAEFYEARATKYAALGLLAIQMSEKLRELGGLPKRKVEEWGDRQTFLLVLHENEEREIMRKEFQQKMLDSLKAQAHA</sequence>
<protein>
    <submittedName>
        <fullName evidence="1">Uncharacterized protein</fullName>
    </submittedName>
</protein>
<dbReference type="AlphaFoldDB" id="A0A2I3C545"/>
<name>A0A2I3C545_VIBAX</name>
<accession>A0A2I3C545</accession>
<proteinExistence type="predicted"/>
<dbReference type="RefSeq" id="WP_017822041.1">
    <property type="nucleotide sequence ID" value="NC_022349.1"/>
</dbReference>
<dbReference type="Proteomes" id="UP000016714">
    <property type="component" value="Chromosome 1"/>
</dbReference>
<dbReference type="EMBL" id="CP006718">
    <property type="protein sequence ID" value="AGV16712.1"/>
    <property type="molecule type" value="Genomic_DNA"/>
</dbReference>
<organism evidence="1 3">
    <name type="scientific">Vibrio alginolyticus (strain ATCC 17749 / DSM 2171 / NBRC 15630 / NCIMB 1903 / NCTC 12160 / XII-53)</name>
    <dbReference type="NCBI Taxonomy" id="1219076"/>
    <lineage>
        <taxon>Bacteria</taxon>
        <taxon>Pseudomonadati</taxon>
        <taxon>Pseudomonadota</taxon>
        <taxon>Gammaproteobacteria</taxon>
        <taxon>Vibrionales</taxon>
        <taxon>Vibrionaceae</taxon>
        <taxon>Vibrio</taxon>
    </lineage>
</organism>
<gene>
    <name evidence="1" type="ORF">N646_0879</name>
    <name evidence="2" type="ORF">N646_0945</name>
</gene>
<evidence type="ECO:0000313" key="3">
    <source>
        <dbReference type="Proteomes" id="UP000016714"/>
    </source>
</evidence>
<evidence type="ECO:0000313" key="1">
    <source>
        <dbReference type="EMBL" id="AGV16712.1"/>
    </source>
</evidence>
<dbReference type="HOGENOM" id="CLU_112896_0_0_6"/>